<dbReference type="PANTHER" id="PTHR30337:SF0">
    <property type="entry name" value="NUCLEASE SBCCD SUBUNIT D"/>
    <property type="match status" value="1"/>
</dbReference>
<dbReference type="SUPFAM" id="SSF56300">
    <property type="entry name" value="Metallo-dependent phosphatases"/>
    <property type="match status" value="1"/>
</dbReference>
<dbReference type="InterPro" id="IPR004843">
    <property type="entry name" value="Calcineurin-like_PHP"/>
</dbReference>
<dbReference type="Proteomes" id="UP000838308">
    <property type="component" value="Unassembled WGS sequence"/>
</dbReference>
<dbReference type="NCBIfam" id="TIGR00619">
    <property type="entry name" value="sbcd"/>
    <property type="match status" value="1"/>
</dbReference>
<dbReference type="PANTHER" id="PTHR30337">
    <property type="entry name" value="COMPONENT OF ATP-DEPENDENT DSDNA EXONUCLEASE"/>
    <property type="match status" value="1"/>
</dbReference>
<evidence type="ECO:0000256" key="4">
    <source>
        <dbReference type="ARBA" id="ARBA00022722"/>
    </source>
</evidence>
<dbReference type="CDD" id="cd00840">
    <property type="entry name" value="MPP_Mre11_N"/>
    <property type="match status" value="1"/>
</dbReference>
<sequence length="404" mass="45994">MANRIFAIMIVLKNTAKKIGVKQMKFIHTADWHLGKLVHGVYMTENQREVLEQFVTVVAEEKPDAVVIAGDLYDRSVPPTDAVELLDEMLFKINVELKTPVVAIAGNHDSAERLSFGSSWYKHSQFYLSGKLTNSFNPVQINGVNFYLVPYAEPGVVRQLLEDDSIHSHQDAMKTLIGKMEESLNPHEPNVLVGHAFVLGGQTSDSERVLSVGGSGCVGAELFEPFSYTALGHLHSPDAIYHSKVKYSGSLLKYSFSEAKQRKSISIIEMDEKGEFTHRYRSLTPKHDMRELEGHLEELLDPHFYEKERIDDYLKITLLDEGALIDPINKLRQVYPNVLHLERKMDITDLKKKQSFNSIRSEKKSEIELFEQFYTEMTTAEFTQDKKEAMATVIEKVLREEGLK</sequence>
<dbReference type="Pfam" id="PF00149">
    <property type="entry name" value="Metallophos"/>
    <property type="match status" value="1"/>
</dbReference>
<accession>A0ABM9EKG4</accession>
<comment type="caution">
    <text evidence="11">The sequence shown here is derived from an EMBL/GenBank/DDBJ whole genome shotgun (WGS) entry which is preliminary data.</text>
</comment>
<evidence type="ECO:0000256" key="7">
    <source>
        <dbReference type="ARBA" id="ARBA00023172"/>
    </source>
</evidence>
<dbReference type="InterPro" id="IPR029052">
    <property type="entry name" value="Metallo-depent_PP-like"/>
</dbReference>
<keyword evidence="6 8" id="KW-0269">Exonuclease</keyword>
<comment type="subunit">
    <text evidence="2 8">Heterodimer of SbcC and SbcD.</text>
</comment>
<evidence type="ECO:0000256" key="1">
    <source>
        <dbReference type="ARBA" id="ARBA00010555"/>
    </source>
</evidence>
<evidence type="ECO:0000259" key="9">
    <source>
        <dbReference type="Pfam" id="PF00149"/>
    </source>
</evidence>
<evidence type="ECO:0000259" key="10">
    <source>
        <dbReference type="Pfam" id="PF12320"/>
    </source>
</evidence>
<evidence type="ECO:0000256" key="2">
    <source>
        <dbReference type="ARBA" id="ARBA00011322"/>
    </source>
</evidence>
<dbReference type="InterPro" id="IPR026843">
    <property type="entry name" value="SbcD_C"/>
</dbReference>
<keyword evidence="12" id="KW-1185">Reference proteome</keyword>
<organism evidence="11 12">
    <name type="scientific">Neobacillus rhizosphaerae</name>
    <dbReference type="NCBI Taxonomy" id="2880965"/>
    <lineage>
        <taxon>Bacteria</taxon>
        <taxon>Bacillati</taxon>
        <taxon>Bacillota</taxon>
        <taxon>Bacilli</taxon>
        <taxon>Bacillales</taxon>
        <taxon>Bacillaceae</taxon>
        <taxon>Neobacillus</taxon>
    </lineage>
</organism>
<keyword evidence="5 8" id="KW-0378">Hydrolase</keyword>
<feature type="domain" description="Nuclease SbcCD subunit D C-terminal" evidence="10">
    <location>
        <begin position="286"/>
        <end position="378"/>
    </location>
</feature>
<feature type="domain" description="Calcineurin-like phosphoesterase" evidence="9">
    <location>
        <begin position="24"/>
        <end position="236"/>
    </location>
</feature>
<evidence type="ECO:0000256" key="3">
    <source>
        <dbReference type="ARBA" id="ARBA00013365"/>
    </source>
</evidence>
<dbReference type="EMBL" id="CALBWS010000001">
    <property type="protein sequence ID" value="CAH2713073.1"/>
    <property type="molecule type" value="Genomic_DNA"/>
</dbReference>
<dbReference type="Gene3D" id="3.60.21.10">
    <property type="match status" value="1"/>
</dbReference>
<evidence type="ECO:0000256" key="6">
    <source>
        <dbReference type="ARBA" id="ARBA00022839"/>
    </source>
</evidence>
<protein>
    <recommendedName>
        <fullName evidence="3 8">Nuclease SbcCD subunit D</fullName>
    </recommendedName>
</protein>
<evidence type="ECO:0000256" key="5">
    <source>
        <dbReference type="ARBA" id="ARBA00022801"/>
    </source>
</evidence>
<name>A0ABM9EKG4_9BACI</name>
<gene>
    <name evidence="8 11" type="primary">sbcD</name>
    <name evidence="11" type="ORF">BACCIP111895_00206</name>
</gene>
<dbReference type="InterPro" id="IPR041796">
    <property type="entry name" value="Mre11_N"/>
</dbReference>
<keyword evidence="4 8" id="KW-0540">Nuclease</keyword>
<dbReference type="InterPro" id="IPR004593">
    <property type="entry name" value="SbcD"/>
</dbReference>
<keyword evidence="7 8" id="KW-0233">DNA recombination</keyword>
<reference evidence="11" key="1">
    <citation type="submission" date="2022-04" db="EMBL/GenBank/DDBJ databases">
        <authorList>
            <person name="Criscuolo A."/>
        </authorList>
    </citation>
    <scope>NUCLEOTIDE SEQUENCE</scope>
    <source>
        <strain evidence="11">CIP111895</strain>
    </source>
</reference>
<proteinExistence type="inferred from homology"/>
<evidence type="ECO:0000313" key="11">
    <source>
        <dbReference type="EMBL" id="CAH2713073.1"/>
    </source>
</evidence>
<comment type="function">
    <text evidence="8">SbcCD cleaves DNA hairpin structures. These structures can inhibit DNA replication and are intermediates in certain DNA recombination reactions. The complex acts as a 3'-&gt;5' double strand exonuclease that can open hairpins. It also has a 5' single-strand endonuclease activity.</text>
</comment>
<dbReference type="InterPro" id="IPR050535">
    <property type="entry name" value="DNA_Repair-Maintenance_Comp"/>
</dbReference>
<dbReference type="Pfam" id="PF12320">
    <property type="entry name" value="SbcD_C"/>
    <property type="match status" value="1"/>
</dbReference>
<keyword evidence="8" id="KW-0235">DNA replication</keyword>
<comment type="similarity">
    <text evidence="1 8">Belongs to the SbcD family.</text>
</comment>
<keyword evidence="8" id="KW-0255">Endonuclease</keyword>
<evidence type="ECO:0000313" key="12">
    <source>
        <dbReference type="Proteomes" id="UP000838308"/>
    </source>
</evidence>
<evidence type="ECO:0000256" key="8">
    <source>
        <dbReference type="RuleBase" id="RU363069"/>
    </source>
</evidence>